<accession>A0ABS5Z0N5</accession>
<keyword evidence="1" id="KW-0812">Transmembrane</keyword>
<evidence type="ECO:0000313" key="3">
    <source>
        <dbReference type="Proteomes" id="UP001519654"/>
    </source>
</evidence>
<protein>
    <recommendedName>
        <fullName evidence="4">Secreted protein</fullName>
    </recommendedName>
</protein>
<gene>
    <name evidence="2" type="ORF">KOI35_37445</name>
</gene>
<keyword evidence="3" id="KW-1185">Reference proteome</keyword>
<keyword evidence="1" id="KW-0472">Membrane</keyword>
<feature type="transmembrane region" description="Helical" evidence="1">
    <location>
        <begin position="396"/>
        <end position="416"/>
    </location>
</feature>
<evidence type="ECO:0008006" key="4">
    <source>
        <dbReference type="Google" id="ProtNLM"/>
    </source>
</evidence>
<comment type="caution">
    <text evidence="2">The sequence shown here is derived from an EMBL/GenBank/DDBJ whole genome shotgun (WGS) entry which is preliminary data.</text>
</comment>
<dbReference type="Proteomes" id="UP001519654">
    <property type="component" value="Unassembled WGS sequence"/>
</dbReference>
<name>A0ABS5Z0N5_9ACTN</name>
<feature type="transmembrane region" description="Helical" evidence="1">
    <location>
        <begin position="190"/>
        <end position="211"/>
    </location>
</feature>
<evidence type="ECO:0000256" key="1">
    <source>
        <dbReference type="SAM" id="Phobius"/>
    </source>
</evidence>
<sequence length="424" mass="45990">MVRRAARPETPARLRLLVTVTILVAAALLVSACLVMARVQQQVRIIGDEAAPQAATAADLYFALSDMDAQVARLVLTASRDEFAGSQIDALGAYQQRGRQVDTDLQLSLTTAAGESERAIVLDLMHDLGVYRERVWQALTAGPTAGGYYTQATNVLHLDLLPAATRLREASESRLDQAYAAKSATQTAGVILAVLLGGALLILLIALQVWLARRFRRIMNPALIAATLLTVVLLVPLVTVLIVQGRMLGQARDERLVPFLDLSLARAVSYDAAADTSRYLISDGLDYYRQDFDRKADALEADGTGLPSVAGGPDVGPYYTEQVVERWQTYRAGHTRIVQLADAGKTTEAISALTGIRRGDAAFDFSYYDAAVADIAASRKDDFDRSLRDAEILLTGWAYIPAAALGLVILLVPVAVRKRFAEYR</sequence>
<proteinExistence type="predicted"/>
<keyword evidence="1" id="KW-1133">Transmembrane helix</keyword>
<reference evidence="2 3" key="1">
    <citation type="submission" date="2021-06" db="EMBL/GenBank/DDBJ databases">
        <title>Actinoplanes lichenicola sp. nov., and Actinoplanes ovalisporus sp. nov., isolated from lichen in Thailand.</title>
        <authorList>
            <person name="Saeng-In P."/>
            <person name="Kanchanasin P."/>
            <person name="Yuki M."/>
            <person name="Kudo T."/>
            <person name="Ohkuma M."/>
            <person name="Phongsopitanun W."/>
            <person name="Tanasupawat S."/>
        </authorList>
    </citation>
    <scope>NUCLEOTIDE SEQUENCE [LARGE SCALE GENOMIC DNA]</scope>
    <source>
        <strain evidence="2 3">NBRC 110975</strain>
    </source>
</reference>
<evidence type="ECO:0000313" key="2">
    <source>
        <dbReference type="EMBL" id="MBU2669212.1"/>
    </source>
</evidence>
<feature type="transmembrane region" description="Helical" evidence="1">
    <location>
        <begin position="223"/>
        <end position="243"/>
    </location>
</feature>
<dbReference type="PROSITE" id="PS51257">
    <property type="entry name" value="PROKAR_LIPOPROTEIN"/>
    <property type="match status" value="1"/>
</dbReference>
<organism evidence="2 3">
    <name type="scientific">Paractinoplanes bogorensis</name>
    <dbReference type="NCBI Taxonomy" id="1610840"/>
    <lineage>
        <taxon>Bacteria</taxon>
        <taxon>Bacillati</taxon>
        <taxon>Actinomycetota</taxon>
        <taxon>Actinomycetes</taxon>
        <taxon>Micromonosporales</taxon>
        <taxon>Micromonosporaceae</taxon>
        <taxon>Paractinoplanes</taxon>
    </lineage>
</organism>
<dbReference type="EMBL" id="JAHKKG010000014">
    <property type="protein sequence ID" value="MBU2669212.1"/>
    <property type="molecule type" value="Genomic_DNA"/>
</dbReference>